<name>A0ABN1FDI0_9BACI</name>
<evidence type="ECO:0000313" key="2">
    <source>
        <dbReference type="EMBL" id="GAA0588605.1"/>
    </source>
</evidence>
<accession>A0ABN1FDI0</accession>
<evidence type="ECO:0008006" key="4">
    <source>
        <dbReference type="Google" id="ProtNLM"/>
    </source>
</evidence>
<protein>
    <recommendedName>
        <fullName evidence="4">DUF975 family protein</fullName>
    </recommendedName>
</protein>
<dbReference type="EMBL" id="BAAADS010000001">
    <property type="protein sequence ID" value="GAA0588605.1"/>
    <property type="molecule type" value="Genomic_DNA"/>
</dbReference>
<comment type="caution">
    <text evidence="2">The sequence shown here is derived from an EMBL/GenBank/DDBJ whole genome shotgun (WGS) entry which is preliminary data.</text>
</comment>
<feature type="transmembrane region" description="Helical" evidence="1">
    <location>
        <begin position="121"/>
        <end position="144"/>
    </location>
</feature>
<organism evidence="2 3">
    <name type="scientific">Virgibacillus siamensis</name>
    <dbReference type="NCBI Taxonomy" id="480071"/>
    <lineage>
        <taxon>Bacteria</taxon>
        <taxon>Bacillati</taxon>
        <taxon>Bacillota</taxon>
        <taxon>Bacilli</taxon>
        <taxon>Bacillales</taxon>
        <taxon>Bacillaceae</taxon>
        <taxon>Virgibacillus</taxon>
    </lineage>
</organism>
<feature type="transmembrane region" description="Helical" evidence="1">
    <location>
        <begin position="209"/>
        <end position="228"/>
    </location>
</feature>
<gene>
    <name evidence="2" type="ORF">GCM10009001_00600</name>
</gene>
<sequence length="231" mass="27376">MIKILDSLLYSIKEGGSLYINNIEKIFVIGVIYMFPIQFLMVLGVFSISFLFPLTLQDEVKIFFTLFAVIISQIPYIYYFRFFKYKDEIPELKKVLGSIYRFFSPVYMYAVYYSLLVTLGYHFYLIPGLVIGILFYSYPFYLIINNGSNYSLKINLKRTLSFGYDRFAKLFTIICFVIFIEVTSWFVLLNIFHILSSKLSLFTLTFSRIVLDLLLFPFLIFIICSYFYKHN</sequence>
<feature type="transmembrane region" description="Helical" evidence="1">
    <location>
        <begin position="95"/>
        <end position="115"/>
    </location>
</feature>
<evidence type="ECO:0000313" key="3">
    <source>
        <dbReference type="Proteomes" id="UP001500866"/>
    </source>
</evidence>
<keyword evidence="1" id="KW-0812">Transmembrane</keyword>
<feature type="transmembrane region" description="Helical" evidence="1">
    <location>
        <begin position="26"/>
        <end position="50"/>
    </location>
</feature>
<dbReference type="Proteomes" id="UP001500866">
    <property type="component" value="Unassembled WGS sequence"/>
</dbReference>
<dbReference type="RefSeq" id="WP_343809202.1">
    <property type="nucleotide sequence ID" value="NZ_BAAADS010000001.1"/>
</dbReference>
<evidence type="ECO:0000256" key="1">
    <source>
        <dbReference type="SAM" id="Phobius"/>
    </source>
</evidence>
<reference evidence="2 3" key="1">
    <citation type="journal article" date="2019" name="Int. J. Syst. Evol. Microbiol.">
        <title>The Global Catalogue of Microorganisms (GCM) 10K type strain sequencing project: providing services to taxonomists for standard genome sequencing and annotation.</title>
        <authorList>
            <consortium name="The Broad Institute Genomics Platform"/>
            <consortium name="The Broad Institute Genome Sequencing Center for Infectious Disease"/>
            <person name="Wu L."/>
            <person name="Ma J."/>
        </authorList>
    </citation>
    <scope>NUCLEOTIDE SEQUENCE [LARGE SCALE GENOMIC DNA]</scope>
    <source>
        <strain evidence="2 3">JCM 15395</strain>
    </source>
</reference>
<feature type="transmembrane region" description="Helical" evidence="1">
    <location>
        <begin position="62"/>
        <end position="83"/>
    </location>
</feature>
<keyword evidence="1" id="KW-0472">Membrane</keyword>
<feature type="transmembrane region" description="Helical" evidence="1">
    <location>
        <begin position="167"/>
        <end position="189"/>
    </location>
</feature>
<keyword evidence="1" id="KW-1133">Transmembrane helix</keyword>
<proteinExistence type="predicted"/>
<keyword evidence="3" id="KW-1185">Reference proteome</keyword>